<dbReference type="Proteomes" id="UP001164746">
    <property type="component" value="Chromosome 14"/>
</dbReference>
<evidence type="ECO:0000256" key="1">
    <source>
        <dbReference type="ARBA" id="ARBA00022737"/>
    </source>
</evidence>
<dbReference type="EMBL" id="CP111025">
    <property type="protein sequence ID" value="WAR25817.1"/>
    <property type="molecule type" value="Genomic_DNA"/>
</dbReference>
<dbReference type="PROSITE" id="PS50222">
    <property type="entry name" value="EF_HAND_2"/>
    <property type="match status" value="4"/>
</dbReference>
<organism evidence="4 5">
    <name type="scientific">Mya arenaria</name>
    <name type="common">Soft-shell clam</name>
    <dbReference type="NCBI Taxonomy" id="6604"/>
    <lineage>
        <taxon>Eukaryota</taxon>
        <taxon>Metazoa</taxon>
        <taxon>Spiralia</taxon>
        <taxon>Lophotrochozoa</taxon>
        <taxon>Mollusca</taxon>
        <taxon>Bivalvia</taxon>
        <taxon>Autobranchia</taxon>
        <taxon>Heteroconchia</taxon>
        <taxon>Euheterodonta</taxon>
        <taxon>Imparidentia</taxon>
        <taxon>Neoheterodontei</taxon>
        <taxon>Myida</taxon>
        <taxon>Myoidea</taxon>
        <taxon>Myidae</taxon>
        <taxon>Mya</taxon>
    </lineage>
</organism>
<dbReference type="InterPro" id="IPR002048">
    <property type="entry name" value="EF_hand_dom"/>
</dbReference>
<proteinExistence type="predicted"/>
<keyword evidence="1" id="KW-0677">Repeat</keyword>
<dbReference type="Gene3D" id="1.10.238.10">
    <property type="entry name" value="EF-hand"/>
    <property type="match status" value="2"/>
</dbReference>
<evidence type="ECO:0000259" key="3">
    <source>
        <dbReference type="PROSITE" id="PS50222"/>
    </source>
</evidence>
<feature type="domain" description="EF-hand" evidence="3">
    <location>
        <begin position="10"/>
        <end position="45"/>
    </location>
</feature>
<reference evidence="4" key="1">
    <citation type="submission" date="2022-11" db="EMBL/GenBank/DDBJ databases">
        <title>Centuries of genome instability and evolution in soft-shell clam transmissible cancer (bioRxiv).</title>
        <authorList>
            <person name="Hart S.F.M."/>
            <person name="Yonemitsu M.A."/>
            <person name="Giersch R.M."/>
            <person name="Beal B.F."/>
            <person name="Arriagada G."/>
            <person name="Davis B.W."/>
            <person name="Ostrander E.A."/>
            <person name="Goff S.P."/>
            <person name="Metzger M.J."/>
        </authorList>
    </citation>
    <scope>NUCLEOTIDE SEQUENCE</scope>
    <source>
        <strain evidence="4">MELC-2E11</strain>
        <tissue evidence="4">Siphon/mantle</tissue>
    </source>
</reference>
<feature type="domain" description="EF-hand" evidence="3">
    <location>
        <begin position="83"/>
        <end position="118"/>
    </location>
</feature>
<sequence length="150" mass="16669">MASVNVGNATLVKEFREIFRLFDSDGDGTITTKELGTVMRSLGQNPSQEELRRMVKIVDADGNGEVDFDEFVKLISRKLQKVDMEEEIVDAFRVFDSDGNGSISKPELRDAIATLGTKVNEQELDELMAAADINGDGNINYEEFTKMITP</sequence>
<dbReference type="Pfam" id="PF13499">
    <property type="entry name" value="EF-hand_7"/>
    <property type="match status" value="2"/>
</dbReference>
<dbReference type="InterPro" id="IPR050230">
    <property type="entry name" value="CALM/Myosin/TropC-like"/>
</dbReference>
<feature type="domain" description="EF-hand" evidence="3">
    <location>
        <begin position="46"/>
        <end position="81"/>
    </location>
</feature>
<dbReference type="PANTHER" id="PTHR23048">
    <property type="entry name" value="MYOSIN LIGHT CHAIN 1, 3"/>
    <property type="match status" value="1"/>
</dbReference>
<gene>
    <name evidence="4" type="ORF">MAR_011521</name>
</gene>
<dbReference type="PROSITE" id="PS00018">
    <property type="entry name" value="EF_HAND_1"/>
    <property type="match status" value="4"/>
</dbReference>
<dbReference type="InterPro" id="IPR011992">
    <property type="entry name" value="EF-hand-dom_pair"/>
</dbReference>
<dbReference type="SUPFAM" id="SSF47473">
    <property type="entry name" value="EF-hand"/>
    <property type="match status" value="1"/>
</dbReference>
<dbReference type="CDD" id="cd00051">
    <property type="entry name" value="EFh"/>
    <property type="match status" value="1"/>
</dbReference>
<keyword evidence="5" id="KW-1185">Reference proteome</keyword>
<evidence type="ECO:0000313" key="4">
    <source>
        <dbReference type="EMBL" id="WAR25817.1"/>
    </source>
</evidence>
<dbReference type="InterPro" id="IPR018247">
    <property type="entry name" value="EF_Hand_1_Ca_BS"/>
</dbReference>
<dbReference type="SMART" id="SM00054">
    <property type="entry name" value="EFh"/>
    <property type="match status" value="4"/>
</dbReference>
<dbReference type="PANTHER" id="PTHR23048:SF59">
    <property type="entry name" value="EF-HAND SUPERFAMILY PROTEIN"/>
    <property type="match status" value="1"/>
</dbReference>
<evidence type="ECO:0000313" key="5">
    <source>
        <dbReference type="Proteomes" id="UP001164746"/>
    </source>
</evidence>
<keyword evidence="2" id="KW-0106">Calcium</keyword>
<protein>
    <submittedName>
        <fullName evidence="4">CALM-like protein</fullName>
    </submittedName>
</protein>
<name>A0ABY7FW23_MYAAR</name>
<feature type="domain" description="EF-hand" evidence="3">
    <location>
        <begin position="119"/>
        <end position="150"/>
    </location>
</feature>
<accession>A0ABY7FW23</accession>
<evidence type="ECO:0000256" key="2">
    <source>
        <dbReference type="ARBA" id="ARBA00022837"/>
    </source>
</evidence>